<organism evidence="10 11">
    <name type="scientific">Umezawaea endophytica</name>
    <dbReference type="NCBI Taxonomy" id="1654476"/>
    <lineage>
        <taxon>Bacteria</taxon>
        <taxon>Bacillati</taxon>
        <taxon>Actinomycetota</taxon>
        <taxon>Actinomycetes</taxon>
        <taxon>Pseudonocardiales</taxon>
        <taxon>Pseudonocardiaceae</taxon>
        <taxon>Umezawaea</taxon>
    </lineage>
</organism>
<dbReference type="PROSITE" id="PS00714">
    <property type="entry name" value="NA_DICARBOXYL_SYMP_2"/>
    <property type="match status" value="1"/>
</dbReference>
<dbReference type="FunFam" id="1.10.3860.10:FF:000001">
    <property type="entry name" value="C4-dicarboxylate transport protein"/>
    <property type="match status" value="1"/>
</dbReference>
<keyword evidence="4 9" id="KW-0812">Transmembrane</keyword>
<feature type="transmembrane region" description="Helical" evidence="9">
    <location>
        <begin position="18"/>
        <end position="37"/>
    </location>
</feature>
<sequence length="459" mass="47890">MAASPPGAAVRKPLYRHLYFWVLVSIVLGVIVGYAFPAQASELKWLADLFVALVKVVIAPTIFCTIVVGIAGLGNLAKAGGLALRTILYFTAMTTVALAIGLLVVNIVQPGHHGATIPIKDSAAEKTLADAASADTGITGFVLSLVPKSFVSAFTDGQLIQVLVIAVLVAVAVAGMGKRGEKVVSALDTFAKVMFGVIKIVMYAAPIGAFGGIAYTIGKFGGSILGKLAWLMGSFYVTCVLFVFVVLGGVAWYAGFNILKFLRYIKDELLIVLGTSSSETVLPRMLVKLEAAGAEKSVVGLTIPTGYSFNLDGTCIYLTMGALFIAQATGTDVSLGTQIGLLLFMLLASKGAAGVTGAGLVTLAASLQAFEANSAIPAVGIALIVGIDRFMSEARAITNVIGNGVGTLVVARWQGQLDRDRLREVLDNPSIVDVDHLIDQQSGDEDNDETRKAVPATAH</sequence>
<dbReference type="GO" id="GO:0070778">
    <property type="term" value="P:L-aspartate transmembrane transport"/>
    <property type="evidence" value="ECO:0007669"/>
    <property type="project" value="TreeGrafter"/>
</dbReference>
<dbReference type="EMBL" id="JANYMP010000006">
    <property type="protein sequence ID" value="MCS7478269.1"/>
    <property type="molecule type" value="Genomic_DNA"/>
</dbReference>
<dbReference type="PRINTS" id="PR00173">
    <property type="entry name" value="EDTRNSPORT"/>
</dbReference>
<evidence type="ECO:0000256" key="7">
    <source>
        <dbReference type="ARBA" id="ARBA00023136"/>
    </source>
</evidence>
<feature type="transmembrane region" description="Helical" evidence="9">
    <location>
        <begin position="49"/>
        <end position="74"/>
    </location>
</feature>
<keyword evidence="6 9" id="KW-1133">Transmembrane helix</keyword>
<evidence type="ECO:0000256" key="8">
    <source>
        <dbReference type="SAM" id="MobiDB-lite"/>
    </source>
</evidence>
<dbReference type="Proteomes" id="UP001141259">
    <property type="component" value="Unassembled WGS sequence"/>
</dbReference>
<comment type="caution">
    <text evidence="10">The sequence shown here is derived from an EMBL/GenBank/DDBJ whole genome shotgun (WGS) entry which is preliminary data.</text>
</comment>
<dbReference type="Pfam" id="PF00375">
    <property type="entry name" value="SDF"/>
    <property type="match status" value="1"/>
</dbReference>
<evidence type="ECO:0000256" key="2">
    <source>
        <dbReference type="ARBA" id="ARBA00022448"/>
    </source>
</evidence>
<dbReference type="InterPro" id="IPR001991">
    <property type="entry name" value="Na-dicarboxylate_symporter"/>
</dbReference>
<keyword evidence="3" id="KW-1003">Cell membrane</keyword>
<dbReference type="GO" id="GO:0015141">
    <property type="term" value="F:succinate transmembrane transporter activity"/>
    <property type="evidence" value="ECO:0007669"/>
    <property type="project" value="TreeGrafter"/>
</dbReference>
<dbReference type="PANTHER" id="PTHR42865">
    <property type="entry name" value="PROTON/GLUTAMATE-ASPARTATE SYMPORTER"/>
    <property type="match status" value="1"/>
</dbReference>
<reference evidence="10" key="1">
    <citation type="submission" date="2022-08" db="EMBL/GenBank/DDBJ databases">
        <authorList>
            <person name="Tistechok S."/>
            <person name="Samborskyy M."/>
            <person name="Roman I."/>
        </authorList>
    </citation>
    <scope>NUCLEOTIDE SEQUENCE</scope>
    <source>
        <strain evidence="10">DSM 103496</strain>
    </source>
</reference>
<evidence type="ECO:0000256" key="4">
    <source>
        <dbReference type="ARBA" id="ARBA00022692"/>
    </source>
</evidence>
<feature type="transmembrane region" description="Helical" evidence="9">
    <location>
        <begin position="86"/>
        <end position="108"/>
    </location>
</feature>
<keyword evidence="11" id="KW-1185">Reference proteome</keyword>
<feature type="region of interest" description="Disordered" evidence="8">
    <location>
        <begin position="439"/>
        <end position="459"/>
    </location>
</feature>
<keyword evidence="7 9" id="KW-0472">Membrane</keyword>
<evidence type="ECO:0000256" key="5">
    <source>
        <dbReference type="ARBA" id="ARBA00022847"/>
    </source>
</evidence>
<name>A0A9X2VLE5_9PSEU</name>
<dbReference type="AlphaFoldDB" id="A0A9X2VLE5"/>
<dbReference type="GO" id="GO:0015138">
    <property type="term" value="F:fumarate transmembrane transporter activity"/>
    <property type="evidence" value="ECO:0007669"/>
    <property type="project" value="TreeGrafter"/>
</dbReference>
<evidence type="ECO:0000256" key="3">
    <source>
        <dbReference type="ARBA" id="ARBA00022475"/>
    </source>
</evidence>
<dbReference type="PANTHER" id="PTHR42865:SF1">
    <property type="entry name" value="AEROBIC C4-DICARBOXYLATE TRANSPORT PROTEIN"/>
    <property type="match status" value="1"/>
</dbReference>
<protein>
    <submittedName>
        <fullName evidence="10">C4-dicarboxylate transporter DctA</fullName>
    </submittedName>
</protein>
<dbReference type="GO" id="GO:0005886">
    <property type="term" value="C:plasma membrane"/>
    <property type="evidence" value="ECO:0007669"/>
    <property type="project" value="UniProtKB-SubCell"/>
</dbReference>
<dbReference type="SUPFAM" id="SSF118215">
    <property type="entry name" value="Proton glutamate symport protein"/>
    <property type="match status" value="1"/>
</dbReference>
<comment type="subcellular location">
    <subcellularLocation>
        <location evidence="1">Cell membrane</location>
        <topology evidence="1">Multi-pass membrane protein</topology>
    </subcellularLocation>
</comment>
<evidence type="ECO:0000313" key="10">
    <source>
        <dbReference type="EMBL" id="MCS7478269.1"/>
    </source>
</evidence>
<dbReference type="InterPro" id="IPR018107">
    <property type="entry name" value="Na-dicarboxylate_symporter_CS"/>
</dbReference>
<keyword evidence="2" id="KW-0813">Transport</keyword>
<feature type="transmembrane region" description="Helical" evidence="9">
    <location>
        <begin position="189"/>
        <end position="215"/>
    </location>
</feature>
<dbReference type="GO" id="GO:0015366">
    <property type="term" value="F:malate:proton symporter activity"/>
    <property type="evidence" value="ECO:0007669"/>
    <property type="project" value="TreeGrafter"/>
</dbReference>
<feature type="transmembrane region" description="Helical" evidence="9">
    <location>
        <begin position="235"/>
        <end position="256"/>
    </location>
</feature>
<evidence type="ECO:0000256" key="9">
    <source>
        <dbReference type="SAM" id="Phobius"/>
    </source>
</evidence>
<accession>A0A9X2VLE5</accession>
<dbReference type="RefSeq" id="WP_259623767.1">
    <property type="nucleotide sequence ID" value="NZ_JANYMP010000006.1"/>
</dbReference>
<proteinExistence type="predicted"/>
<evidence type="ECO:0000313" key="11">
    <source>
        <dbReference type="Proteomes" id="UP001141259"/>
    </source>
</evidence>
<evidence type="ECO:0000256" key="6">
    <source>
        <dbReference type="ARBA" id="ARBA00022989"/>
    </source>
</evidence>
<dbReference type="NCBIfam" id="NF002461">
    <property type="entry name" value="PRK01663.1"/>
    <property type="match status" value="1"/>
</dbReference>
<keyword evidence="5" id="KW-0769">Symport</keyword>
<dbReference type="InterPro" id="IPR036458">
    <property type="entry name" value="Na:dicarbo_symporter_sf"/>
</dbReference>
<feature type="transmembrane region" description="Helical" evidence="9">
    <location>
        <begin position="159"/>
        <end position="177"/>
    </location>
</feature>
<gene>
    <name evidence="10" type="primary">dctA</name>
    <name evidence="10" type="ORF">NZH93_15525</name>
</gene>
<evidence type="ECO:0000256" key="1">
    <source>
        <dbReference type="ARBA" id="ARBA00004651"/>
    </source>
</evidence>
<dbReference type="Gene3D" id="1.10.3860.10">
    <property type="entry name" value="Sodium:dicarboxylate symporter"/>
    <property type="match status" value="1"/>
</dbReference>